<name>A0A9P6EKX6_9AGAR</name>
<evidence type="ECO:0000259" key="1">
    <source>
        <dbReference type="Pfam" id="PF12770"/>
    </source>
</evidence>
<proteinExistence type="predicted"/>
<reference evidence="2" key="1">
    <citation type="submission" date="2020-11" db="EMBL/GenBank/DDBJ databases">
        <authorList>
            <consortium name="DOE Joint Genome Institute"/>
            <person name="Ahrendt S."/>
            <person name="Riley R."/>
            <person name="Andreopoulos W."/>
            <person name="Labutti K."/>
            <person name="Pangilinan J."/>
            <person name="Ruiz-Duenas F.J."/>
            <person name="Barrasa J.M."/>
            <person name="Sanchez-Garcia M."/>
            <person name="Camarero S."/>
            <person name="Miyauchi S."/>
            <person name="Serrano A."/>
            <person name="Linde D."/>
            <person name="Babiker R."/>
            <person name="Drula E."/>
            <person name="Ayuso-Fernandez I."/>
            <person name="Pacheco R."/>
            <person name="Padilla G."/>
            <person name="Ferreira P."/>
            <person name="Barriuso J."/>
            <person name="Kellner H."/>
            <person name="Castanera R."/>
            <person name="Alfaro M."/>
            <person name="Ramirez L."/>
            <person name="Pisabarro A.G."/>
            <person name="Kuo A."/>
            <person name="Tritt A."/>
            <person name="Lipzen A."/>
            <person name="He G."/>
            <person name="Yan M."/>
            <person name="Ng V."/>
            <person name="Cullen D."/>
            <person name="Martin F."/>
            <person name="Rosso M.-N."/>
            <person name="Henrissat B."/>
            <person name="Hibbett D."/>
            <person name="Martinez A.T."/>
            <person name="Grigoriev I.V."/>
        </authorList>
    </citation>
    <scope>NUCLEOTIDE SEQUENCE</scope>
    <source>
        <strain evidence="2">CBS 506.95</strain>
    </source>
</reference>
<feature type="domain" description="CHAT" evidence="1">
    <location>
        <begin position="728"/>
        <end position="1024"/>
    </location>
</feature>
<dbReference type="Pfam" id="PF12770">
    <property type="entry name" value="CHAT"/>
    <property type="match status" value="1"/>
</dbReference>
<gene>
    <name evidence="2" type="ORF">CPB83DRAFT_160837</name>
</gene>
<dbReference type="PANTHER" id="PTHR19959:SF119">
    <property type="entry name" value="FUNGAL LIPASE-LIKE DOMAIN-CONTAINING PROTEIN"/>
    <property type="match status" value="1"/>
</dbReference>
<dbReference type="SUPFAM" id="SSF81901">
    <property type="entry name" value="HCP-like"/>
    <property type="match status" value="1"/>
</dbReference>
<accession>A0A9P6EKX6</accession>
<dbReference type="Gene3D" id="1.25.40.10">
    <property type="entry name" value="Tetratricopeptide repeat domain"/>
    <property type="match status" value="3"/>
</dbReference>
<evidence type="ECO:0000313" key="2">
    <source>
        <dbReference type="EMBL" id="KAF9530804.1"/>
    </source>
</evidence>
<dbReference type="OrthoDB" id="9991317at2759"/>
<dbReference type="InterPro" id="IPR024983">
    <property type="entry name" value="CHAT_dom"/>
</dbReference>
<dbReference type="AlphaFoldDB" id="A0A9P6EKX6"/>
<comment type="caution">
    <text evidence="2">The sequence shown here is derived from an EMBL/GenBank/DDBJ whole genome shotgun (WGS) entry which is preliminary data.</text>
</comment>
<dbReference type="PANTHER" id="PTHR19959">
    <property type="entry name" value="KINESIN LIGHT CHAIN"/>
    <property type="match status" value="1"/>
</dbReference>
<keyword evidence="3" id="KW-1185">Reference proteome</keyword>
<protein>
    <submittedName>
        <fullName evidence="2">CHAT domain-containing protein</fullName>
    </submittedName>
</protein>
<dbReference type="InterPro" id="IPR011990">
    <property type="entry name" value="TPR-like_helical_dom_sf"/>
</dbReference>
<dbReference type="Proteomes" id="UP000807306">
    <property type="component" value="Unassembled WGS sequence"/>
</dbReference>
<dbReference type="EMBL" id="MU157838">
    <property type="protein sequence ID" value="KAF9530804.1"/>
    <property type="molecule type" value="Genomic_DNA"/>
</dbReference>
<organism evidence="2 3">
    <name type="scientific">Crepidotus variabilis</name>
    <dbReference type="NCBI Taxonomy" id="179855"/>
    <lineage>
        <taxon>Eukaryota</taxon>
        <taxon>Fungi</taxon>
        <taxon>Dikarya</taxon>
        <taxon>Basidiomycota</taxon>
        <taxon>Agaricomycotina</taxon>
        <taxon>Agaricomycetes</taxon>
        <taxon>Agaricomycetidae</taxon>
        <taxon>Agaricales</taxon>
        <taxon>Agaricineae</taxon>
        <taxon>Crepidotaceae</taxon>
        <taxon>Crepidotus</taxon>
    </lineage>
</organism>
<sequence>MFAISLANQEQGRQHFSAPLSYFNAGTTSLERFQETKSTADLSDGIENVRLAISLTPEDHQNMPEYLNLLGTSLLARFECTEDLTDISAAIEHFQKSVRLTPEGHPHMPSILDNLGAAFSGLFERTDDLADISAAIEHRQKSVSLAPEGHPDLPMWLTSLGNSFLRRFKRTGDLDDLSSAIKHHQNLVELTPTGHPNLPTELNNLGNSLLTRFKQTGDLDDISAAIGHLQKSVELTPEGDLGMPTRLNSLGNSFLRRFERTGDIDELSVAIEHHKKALKLTPEGHPSMPALLTSLGNSFFRRFERTGELDNISIAIEHYQKALELTLEGHPDMPMRLNNLGNSLMRRFKKTSELADLSTAIEHYQRSVELTPKGDPAMTSRLNNLGNSFTIRSEQTGDLPDMIAAIDYHQKAVNLTPEGHADMPRRRSSLGNVLMIHFKQTKNIRACQVAALNYRLAATQNMGKPTVQLQAAGHWAILALMLGDYAECLSAFGAALELLPLVASLDQTVQNRHTSLLGISDLTGRAITVALILESTDKALEWFEQGRCLIWTQLNQLRTPVDHLRRHDAPIAERFLAVAQALEASGSRPQSAWIENSTITQQIAVEDEVRSQLKLAREFEQLLIKIRDLPDFNDFLRPPKAANIISRLPTDGPVVVVNVQSASCNALALIHGAEEPIRIPLDNFTYEKARLLQNQLGYHLTSERVRMRDSDDRAGRVARRPDTGLRHILRELWNGVVWPILQGLGYSSPPVHRNRIWWCLTGPLAFMPIHAAGIYDSDPKAKVPGRCLSDFAVSSYIPTVTTLLEKLKNDVNLKRQNTKVLLLSQPNALPDFPIPGTTTETWGVYKQMQATDIDAVLLEEGEGTKDRVTAEMGTHGWIHIASHASQHPTEPLKSGFYLRDGQLELLEIIRQNLPSAEFAFLSACQTSVGDEKLSEEVVHLAAGMLAAGYQGVTATMWSIKDQYAPKIAEDFYEFLLREKRESGAHRLDSRRAAYALDHATRKIRERLGDSESALLTWVPYIHLGL</sequence>
<evidence type="ECO:0000313" key="3">
    <source>
        <dbReference type="Proteomes" id="UP000807306"/>
    </source>
</evidence>